<feature type="transmembrane region" description="Helical" evidence="2">
    <location>
        <begin position="225"/>
        <end position="245"/>
    </location>
</feature>
<dbReference type="InterPro" id="IPR056136">
    <property type="entry name" value="DUF7719"/>
</dbReference>
<dbReference type="PANTHER" id="PTHR37846:SF1">
    <property type="entry name" value="DEACETYLASE-LIKE PROTEIN"/>
    <property type="match status" value="1"/>
</dbReference>
<evidence type="ECO:0000256" key="2">
    <source>
        <dbReference type="SAM" id="Phobius"/>
    </source>
</evidence>
<evidence type="ECO:0000313" key="4">
    <source>
        <dbReference type="EMBL" id="KIW64704.1"/>
    </source>
</evidence>
<evidence type="ECO:0000259" key="3">
    <source>
        <dbReference type="Pfam" id="PF24841"/>
    </source>
</evidence>
<evidence type="ECO:0000256" key="1">
    <source>
        <dbReference type="SAM" id="MobiDB-lite"/>
    </source>
</evidence>
<feature type="transmembrane region" description="Helical" evidence="2">
    <location>
        <begin position="265"/>
        <end position="291"/>
    </location>
</feature>
<feature type="region of interest" description="Disordered" evidence="1">
    <location>
        <begin position="47"/>
        <end position="86"/>
    </location>
</feature>
<evidence type="ECO:0000313" key="5">
    <source>
        <dbReference type="Proteomes" id="UP000054266"/>
    </source>
</evidence>
<name>A0A0D2FXQ7_9EURO</name>
<feature type="transmembrane region" description="Helical" evidence="2">
    <location>
        <begin position="185"/>
        <end position="204"/>
    </location>
</feature>
<dbReference type="Proteomes" id="UP000054266">
    <property type="component" value="Unassembled WGS sequence"/>
</dbReference>
<proteinExistence type="predicted"/>
<gene>
    <name evidence="4" type="ORF">PV04_09620</name>
</gene>
<dbReference type="AlphaFoldDB" id="A0A0D2FXQ7"/>
<keyword evidence="2" id="KW-0812">Transmembrane</keyword>
<protein>
    <recommendedName>
        <fullName evidence="3">DUF7719 domain-containing protein</fullName>
    </recommendedName>
</protein>
<keyword evidence="2" id="KW-0472">Membrane</keyword>
<organism evidence="4 5">
    <name type="scientific">Phialophora macrospora</name>
    <dbReference type="NCBI Taxonomy" id="1851006"/>
    <lineage>
        <taxon>Eukaryota</taxon>
        <taxon>Fungi</taxon>
        <taxon>Dikarya</taxon>
        <taxon>Ascomycota</taxon>
        <taxon>Pezizomycotina</taxon>
        <taxon>Eurotiomycetes</taxon>
        <taxon>Chaetothyriomycetidae</taxon>
        <taxon>Chaetothyriales</taxon>
        <taxon>Herpotrichiellaceae</taxon>
        <taxon>Phialophora</taxon>
    </lineage>
</organism>
<dbReference type="STRING" id="5601.A0A0D2FXQ7"/>
<keyword evidence="5" id="KW-1185">Reference proteome</keyword>
<dbReference type="EMBL" id="KN846961">
    <property type="protein sequence ID" value="KIW64704.1"/>
    <property type="molecule type" value="Genomic_DNA"/>
</dbReference>
<feature type="domain" description="DUF7719" evidence="3">
    <location>
        <begin position="228"/>
        <end position="296"/>
    </location>
</feature>
<dbReference type="PANTHER" id="PTHR37846">
    <property type="entry name" value="YALI0B21296P"/>
    <property type="match status" value="1"/>
</dbReference>
<sequence length="297" mass="32811">MFFPRDKRRRPEKPHRYYNPYATSHYIVHAIASTHWITPHLLFQASKRHGKMNRKQRRARNSTDHISSADDIPLAPPPEKTKSREAKTKTLYEIAAERQAELLGSKAGTTQPPIDADAIKPENIVQVKIGPDGSIIPDPSVSTSSASDTPWLDTVLLASSLGAVHFTLSVLAMHQYAEELRFRPLVAQTLGIAFPTLTVLIALFHGDLLPSSLARLSPRTKGWVVAARSLVYLVTANVAGCYLIWLTNDRGYYAVMKNAPSVGTIWVWAVLEMGLLGALAGVLGPGLYAWWFGYGIM</sequence>
<accession>A0A0D2FXQ7</accession>
<reference evidence="4 5" key="1">
    <citation type="submission" date="2015-01" db="EMBL/GenBank/DDBJ databases">
        <title>The Genome Sequence of Capronia semiimmersa CBS27337.</title>
        <authorList>
            <consortium name="The Broad Institute Genomics Platform"/>
            <person name="Cuomo C."/>
            <person name="de Hoog S."/>
            <person name="Gorbushina A."/>
            <person name="Stielow B."/>
            <person name="Teixiera M."/>
            <person name="Abouelleil A."/>
            <person name="Chapman S.B."/>
            <person name="Priest M."/>
            <person name="Young S.K."/>
            <person name="Wortman J."/>
            <person name="Nusbaum C."/>
            <person name="Birren B."/>
        </authorList>
    </citation>
    <scope>NUCLEOTIDE SEQUENCE [LARGE SCALE GENOMIC DNA]</scope>
    <source>
        <strain evidence="4 5">CBS 27337</strain>
    </source>
</reference>
<dbReference type="HOGENOM" id="CLU_074873_0_0_1"/>
<keyword evidence="2" id="KW-1133">Transmembrane helix</keyword>
<dbReference type="Pfam" id="PF24841">
    <property type="entry name" value="DUF7719"/>
    <property type="match status" value="1"/>
</dbReference>
<feature type="compositionally biased region" description="Basic residues" evidence="1">
    <location>
        <begin position="47"/>
        <end position="60"/>
    </location>
</feature>